<name>A0AA41V6P4_PAPNU</name>
<feature type="compositionally biased region" description="Basic and acidic residues" evidence="7">
    <location>
        <begin position="474"/>
        <end position="537"/>
    </location>
</feature>
<reference evidence="9" key="1">
    <citation type="submission" date="2022-03" db="EMBL/GenBank/DDBJ databases">
        <title>A functionally conserved STORR gene fusion in Papaver species that diverged 16.8 million years ago.</title>
        <authorList>
            <person name="Catania T."/>
        </authorList>
    </citation>
    <scope>NUCLEOTIDE SEQUENCE</scope>
    <source>
        <strain evidence="9">S-191538</strain>
    </source>
</reference>
<evidence type="ECO:0000313" key="10">
    <source>
        <dbReference type="Proteomes" id="UP001177140"/>
    </source>
</evidence>
<feature type="compositionally biased region" description="Basic and acidic residues" evidence="7">
    <location>
        <begin position="416"/>
        <end position="468"/>
    </location>
</feature>
<comment type="caution">
    <text evidence="9">The sequence shown here is derived from an EMBL/GenBank/DDBJ whole genome shotgun (WGS) entry which is preliminary data.</text>
</comment>
<evidence type="ECO:0000256" key="2">
    <source>
        <dbReference type="ARBA" id="ARBA00005954"/>
    </source>
</evidence>
<evidence type="ECO:0000259" key="8">
    <source>
        <dbReference type="SMART" id="SM01115"/>
    </source>
</evidence>
<keyword evidence="3" id="KW-0507">mRNA processing</keyword>
<dbReference type="PANTHER" id="PTHR36562">
    <property type="entry name" value="SERINE/ARGININE REPETITIVE MATRIX 2"/>
    <property type="match status" value="1"/>
</dbReference>
<feature type="compositionally biased region" description="Basic and acidic residues" evidence="7">
    <location>
        <begin position="363"/>
        <end position="372"/>
    </location>
</feature>
<comment type="similarity">
    <text evidence="2">Belongs to the CWC21 family.</text>
</comment>
<dbReference type="CDD" id="cd21372">
    <property type="entry name" value="cwf21_CWC21-like"/>
    <property type="match status" value="1"/>
</dbReference>
<evidence type="ECO:0000256" key="3">
    <source>
        <dbReference type="ARBA" id="ARBA00022664"/>
    </source>
</evidence>
<feature type="compositionally biased region" description="Low complexity" evidence="7">
    <location>
        <begin position="399"/>
        <end position="414"/>
    </location>
</feature>
<dbReference type="GO" id="GO:0006397">
    <property type="term" value="P:mRNA processing"/>
    <property type="evidence" value="ECO:0007669"/>
    <property type="project" value="UniProtKB-KW"/>
</dbReference>
<keyword evidence="5" id="KW-0508">mRNA splicing</keyword>
<dbReference type="GO" id="GO:0008380">
    <property type="term" value="P:RNA splicing"/>
    <property type="evidence" value="ECO:0007669"/>
    <property type="project" value="UniProtKB-KW"/>
</dbReference>
<proteinExistence type="inferred from homology"/>
<evidence type="ECO:0000256" key="6">
    <source>
        <dbReference type="ARBA" id="ARBA00023242"/>
    </source>
</evidence>
<feature type="region of interest" description="Disordered" evidence="7">
    <location>
        <begin position="151"/>
        <end position="721"/>
    </location>
</feature>
<feature type="compositionally biased region" description="Acidic residues" evidence="7">
    <location>
        <begin position="154"/>
        <end position="163"/>
    </location>
</feature>
<feature type="compositionally biased region" description="Basic and acidic residues" evidence="7">
    <location>
        <begin position="552"/>
        <end position="653"/>
    </location>
</feature>
<protein>
    <recommendedName>
        <fullName evidence="8">CWF21 domain-containing protein</fullName>
    </recommendedName>
</protein>
<dbReference type="InterPro" id="IPR013170">
    <property type="entry name" value="mRNA_splic_Cwf21_dom"/>
</dbReference>
<feature type="compositionally biased region" description="Basic and acidic residues" evidence="7">
    <location>
        <begin position="709"/>
        <end position="721"/>
    </location>
</feature>
<organism evidence="9 10">
    <name type="scientific">Papaver nudicaule</name>
    <name type="common">Iceland poppy</name>
    <dbReference type="NCBI Taxonomy" id="74823"/>
    <lineage>
        <taxon>Eukaryota</taxon>
        <taxon>Viridiplantae</taxon>
        <taxon>Streptophyta</taxon>
        <taxon>Embryophyta</taxon>
        <taxon>Tracheophyta</taxon>
        <taxon>Spermatophyta</taxon>
        <taxon>Magnoliopsida</taxon>
        <taxon>Ranunculales</taxon>
        <taxon>Papaveraceae</taxon>
        <taxon>Papaveroideae</taxon>
        <taxon>Papaver</taxon>
    </lineage>
</organism>
<feature type="compositionally biased region" description="Basic and acidic residues" evidence="7">
    <location>
        <begin position="255"/>
        <end position="264"/>
    </location>
</feature>
<dbReference type="EMBL" id="JAJJMA010172211">
    <property type="protein sequence ID" value="MCL7036815.1"/>
    <property type="molecule type" value="Genomic_DNA"/>
</dbReference>
<dbReference type="PANTHER" id="PTHR36562:SF5">
    <property type="entry name" value="SERINE_ARGININE REPETITIVE MATRIX 2"/>
    <property type="match status" value="1"/>
</dbReference>
<sequence>MYNGIGLQTARGSGTNGYVQTNKFFVRPKTGKVETKAFEGDQGTGGVKRANKDILEHDRKRQIELKLVVLEDKLIEQGYTDDEISHKLAEARKSLEEESLKTNILGTTTKVSDTQTHQIAARKERQMETFRAALGINKVDEISLLQEARKLENEAESDSELSEGEIPKEDLMEKDVPSKHEIDVSKKAEKKLEKDNSSRRDDSEKLRHRGKEDNLKKGYKYGSSDTDDNSKHGKGLRKKHQKSRQDSDSENSETLYDKRKEKMSNAKKSSRHDSDDSSSESDDGGRRDSKTKTEVKKSAKTHQRRDLDEDAKRHKNQVAKHSRRHDSEDESDSGKGRKHGGETLRKRQKSRRHDSDEETSDSDSGRKHAKDQVKKHRTTKREDTPTDVSESSDSDSRSTDASSRSISDSDSSSSSDDDRAGKSGMKRFTDGNKESSSRRAQTDRYEPRRDIREERYVNREISGKEKVEAGGSKELSESYSRDARYRKESKHETHREGSSDDQTSKKEDSRKGEENPSPFDRKRDEMPRKRRDADQRGSTHRLFGDDQGNIKLGRDEEVRGDKRRGRDEEKEYASRKHARIEEKEHDTKHESVEQGRKMYERKEEELGGRNRGRDEEVRGSRRTEEPEEQRSRRRGRDEVERESTSMKRGRDEEVSGSGANEVRDSGRRGRDKEEERRSSREGGGRDMDAKRGRYDDYSRSRGRNGPKNNSDDDQPRRHGHE</sequence>
<keyword evidence="4" id="KW-0747">Spliceosome</keyword>
<dbReference type="InterPro" id="IPR051372">
    <property type="entry name" value="CWC21"/>
</dbReference>
<feature type="compositionally biased region" description="Basic residues" evidence="7">
    <location>
        <begin position="313"/>
        <end position="324"/>
    </location>
</feature>
<evidence type="ECO:0000313" key="9">
    <source>
        <dbReference type="EMBL" id="MCL7036815.1"/>
    </source>
</evidence>
<dbReference type="AlphaFoldDB" id="A0AA41V6P4"/>
<evidence type="ECO:0000256" key="5">
    <source>
        <dbReference type="ARBA" id="ARBA00023187"/>
    </source>
</evidence>
<accession>A0AA41V6P4</accession>
<feature type="compositionally biased region" description="Basic and acidic residues" evidence="7">
    <location>
        <begin position="332"/>
        <end position="345"/>
    </location>
</feature>
<feature type="compositionally biased region" description="Basic and acidic residues" evidence="7">
    <location>
        <begin position="165"/>
        <end position="216"/>
    </location>
</feature>
<evidence type="ECO:0000256" key="7">
    <source>
        <dbReference type="SAM" id="MobiDB-lite"/>
    </source>
</evidence>
<evidence type="ECO:0000256" key="1">
    <source>
        <dbReference type="ARBA" id="ARBA00004123"/>
    </source>
</evidence>
<comment type="subcellular location">
    <subcellularLocation>
        <location evidence="1">Nucleus</location>
    </subcellularLocation>
</comment>
<dbReference type="Proteomes" id="UP001177140">
    <property type="component" value="Unassembled WGS sequence"/>
</dbReference>
<dbReference type="SMART" id="SM01115">
    <property type="entry name" value="cwf21"/>
    <property type="match status" value="1"/>
</dbReference>
<keyword evidence="10" id="KW-1185">Reference proteome</keyword>
<dbReference type="GO" id="GO:0005681">
    <property type="term" value="C:spliceosomal complex"/>
    <property type="evidence" value="ECO:0007669"/>
    <property type="project" value="UniProtKB-KW"/>
</dbReference>
<dbReference type="Pfam" id="PF08312">
    <property type="entry name" value="cwf21"/>
    <property type="match status" value="1"/>
</dbReference>
<feature type="compositionally biased region" description="Basic residues" evidence="7">
    <location>
        <begin position="232"/>
        <end position="242"/>
    </location>
</feature>
<evidence type="ECO:0000256" key="4">
    <source>
        <dbReference type="ARBA" id="ARBA00022728"/>
    </source>
</evidence>
<gene>
    <name evidence="9" type="ORF">MKW94_005438</name>
</gene>
<feature type="compositionally biased region" description="Basic and acidic residues" evidence="7">
    <location>
        <begin position="283"/>
        <end position="297"/>
    </location>
</feature>
<keyword evidence="6" id="KW-0539">Nucleus</keyword>
<feature type="compositionally biased region" description="Basic and acidic residues" evidence="7">
    <location>
        <begin position="661"/>
        <end position="699"/>
    </location>
</feature>
<feature type="domain" description="CWF21" evidence="8">
    <location>
        <begin position="55"/>
        <end position="100"/>
    </location>
</feature>